<dbReference type="KEGG" id="tmc:LMI_0506"/>
<reference evidence="1" key="1">
    <citation type="submission" date="2014-09" db="EMBL/GenBank/DDBJ databases">
        <authorList>
            <person name="GOMEZ-VALERO Laura"/>
        </authorList>
    </citation>
    <scope>NUCLEOTIDE SEQUENCE</scope>
    <source>
        <strain evidence="1">ATCC33218</strain>
    </source>
</reference>
<evidence type="ECO:0000313" key="4">
    <source>
        <dbReference type="Proteomes" id="UP000182998"/>
    </source>
</evidence>
<keyword evidence="4" id="KW-1185">Reference proteome</keyword>
<dbReference type="HOGENOM" id="CLU_3277873_0_0_6"/>
<protein>
    <submittedName>
        <fullName evidence="1">Uncharacterized protein</fullName>
    </submittedName>
</protein>
<accession>A0A098GBH8</accession>
<evidence type="ECO:0000313" key="1">
    <source>
        <dbReference type="EMBL" id="CEG59853.1"/>
    </source>
</evidence>
<name>A0A098GBH8_LEGMI</name>
<sequence>MISEEDTPGLLCYFDAKDHAPENIAMIRYITSKYQKRNLKT</sequence>
<gene>
    <name evidence="1" type="ORF">LMI_0506</name>
    <name evidence="2" type="ORF">SAMN02982997_01945</name>
</gene>
<dbReference type="EMBL" id="LN614830">
    <property type="protein sequence ID" value="CEG59853.1"/>
    <property type="molecule type" value="Genomic_DNA"/>
</dbReference>
<organism evidence="1 3">
    <name type="scientific">Legionella micdadei</name>
    <name type="common">Tatlockia micdadei</name>
    <dbReference type="NCBI Taxonomy" id="451"/>
    <lineage>
        <taxon>Bacteria</taxon>
        <taxon>Pseudomonadati</taxon>
        <taxon>Pseudomonadota</taxon>
        <taxon>Gammaproteobacteria</taxon>
        <taxon>Legionellales</taxon>
        <taxon>Legionellaceae</taxon>
        <taxon>Legionella</taxon>
    </lineage>
</organism>
<evidence type="ECO:0000313" key="2">
    <source>
        <dbReference type="EMBL" id="SCY52104.1"/>
    </source>
</evidence>
<dbReference type="Proteomes" id="UP000032414">
    <property type="component" value="Chromosome I"/>
</dbReference>
<evidence type="ECO:0000313" key="3">
    <source>
        <dbReference type="Proteomes" id="UP000032414"/>
    </source>
</evidence>
<reference evidence="2 4" key="3">
    <citation type="submission" date="2016-10" db="EMBL/GenBank/DDBJ databases">
        <authorList>
            <person name="Varghese N."/>
            <person name="Submissions S."/>
        </authorList>
    </citation>
    <scope>NUCLEOTIDE SEQUENCE [LARGE SCALE GENOMIC DNA]</scope>
    <source>
        <strain evidence="2 4">ATCC 33218</strain>
    </source>
</reference>
<dbReference type="RefSeq" id="WP_274518768.1">
    <property type="nucleotide sequence ID" value="NZ_LNYM01000001.1"/>
</dbReference>
<dbReference type="AlphaFoldDB" id="A0A098GBH8"/>
<dbReference type="EMBL" id="FMVN01000009">
    <property type="protein sequence ID" value="SCY52104.1"/>
    <property type="molecule type" value="Genomic_DNA"/>
</dbReference>
<reference evidence="3" key="2">
    <citation type="submission" date="2014-09" db="EMBL/GenBank/DDBJ databases">
        <authorList>
            <person name="Gomez-Valero L."/>
        </authorList>
    </citation>
    <scope>NUCLEOTIDE SEQUENCE [LARGE SCALE GENOMIC DNA]</scope>
    <source>
        <strain evidence="3">ATCC33218</strain>
    </source>
</reference>
<proteinExistence type="predicted"/>
<dbReference type="Proteomes" id="UP000182998">
    <property type="component" value="Unassembled WGS sequence"/>
</dbReference>